<keyword evidence="8" id="KW-0067">ATP-binding</keyword>
<feature type="domain" description="tRNA nucleotidyltransferase/poly(A) polymerase RNA and SrmB- binding" evidence="13">
    <location>
        <begin position="169"/>
        <end position="228"/>
    </location>
</feature>
<evidence type="ECO:0000256" key="3">
    <source>
        <dbReference type="ARBA" id="ARBA00022694"/>
    </source>
</evidence>
<keyword evidence="9" id="KW-0460">Magnesium</keyword>
<sequence>MARHPELQGFQLDSAIERLPARAKVYVVGGAVRDALMGRTSSDRDWVVVGATVDNMLAAGFTPVGSDFPVFLHPRTHEEYALARTERKSGHGYKGFTFHADPSVTLEEDLARRDFTVNAMAMNAKGDLIDPFQGFTDLQNKCMRHVSPAFSEDPLRVLRLARFLARFLDFSVAEETMDLCRELRASGELKHLVAERIYAELNKGMGEVKPSRMIKLISKLNAWGELAPSCPVPFSGFDKPEYDRLNGLSAAEARWVYCLGFFLDVAQIKALAKSWRLPRNTEDLAIVTRQCLDFLAQCTTDSSSFGRFFNQVDLYRKPARLRQINQLVAQLSGEGPVHVFVEKAVAELEQGHYKTFVGDKITNSQPSEQVAQVASEARQAWVSELHSRYF</sequence>
<evidence type="ECO:0000256" key="4">
    <source>
        <dbReference type="ARBA" id="ARBA00022695"/>
    </source>
</evidence>
<dbReference type="SUPFAM" id="SSF81891">
    <property type="entry name" value="Poly A polymerase C-terminal region-like"/>
    <property type="match status" value="1"/>
</dbReference>
<dbReference type="RefSeq" id="WP_171097859.1">
    <property type="nucleotide sequence ID" value="NZ_CP053084.1"/>
</dbReference>
<name>A0ABX6N368_9BURK</name>
<keyword evidence="6" id="KW-0547">Nucleotide-binding</keyword>
<keyword evidence="5" id="KW-0479">Metal-binding</keyword>
<proteinExistence type="inferred from homology"/>
<protein>
    <submittedName>
        <fullName evidence="14">Multifunctional CCA tRNA nucleotidyl transferase/2'3'-cyclic phosphodiesterase/2'nucleotidase/phosphatase</fullName>
    </submittedName>
</protein>
<dbReference type="EMBL" id="CP053084">
    <property type="protein sequence ID" value="QJR28831.1"/>
    <property type="molecule type" value="Genomic_DNA"/>
</dbReference>
<keyword evidence="3" id="KW-0819">tRNA processing</keyword>
<dbReference type="Pfam" id="PF12627">
    <property type="entry name" value="PolyA_pol_RNAbd"/>
    <property type="match status" value="1"/>
</dbReference>
<dbReference type="SUPFAM" id="SSF81301">
    <property type="entry name" value="Nucleotidyltransferase"/>
    <property type="match status" value="1"/>
</dbReference>
<keyword evidence="4" id="KW-0548">Nucleotidyltransferase</keyword>
<accession>A0ABX6N368</accession>
<evidence type="ECO:0000256" key="6">
    <source>
        <dbReference type="ARBA" id="ARBA00022741"/>
    </source>
</evidence>
<reference evidence="14 15" key="1">
    <citation type="submission" date="2020-05" db="EMBL/GenBank/DDBJ databases">
        <title>Compete genome of Limnobacter sp. SAORIC-580.</title>
        <authorList>
            <person name="Song J."/>
            <person name="Cho J.-C."/>
        </authorList>
    </citation>
    <scope>NUCLEOTIDE SEQUENCE [LARGE SCALE GENOMIC DNA]</scope>
    <source>
        <strain evidence="14 15">SAORIC-580</strain>
    </source>
</reference>
<dbReference type="Pfam" id="PF01743">
    <property type="entry name" value="PolyA_pol"/>
    <property type="match status" value="1"/>
</dbReference>
<comment type="cofactor">
    <cofactor evidence="1">
        <name>Mg(2+)</name>
        <dbReference type="ChEBI" id="CHEBI:18420"/>
    </cofactor>
</comment>
<dbReference type="GO" id="GO:0016740">
    <property type="term" value="F:transferase activity"/>
    <property type="evidence" value="ECO:0007669"/>
    <property type="project" value="UniProtKB-KW"/>
</dbReference>
<evidence type="ECO:0000256" key="2">
    <source>
        <dbReference type="ARBA" id="ARBA00022679"/>
    </source>
</evidence>
<dbReference type="Gene3D" id="1.10.3090.10">
    <property type="entry name" value="cca-adding enzyme, domain 2"/>
    <property type="match status" value="1"/>
</dbReference>
<dbReference type="InterPro" id="IPR032828">
    <property type="entry name" value="PolyA_RNA-bd"/>
</dbReference>
<dbReference type="CDD" id="cd05398">
    <property type="entry name" value="NT_ClassII-CCAase"/>
    <property type="match status" value="1"/>
</dbReference>
<keyword evidence="2 11" id="KW-0808">Transferase</keyword>
<keyword evidence="10 11" id="KW-0694">RNA-binding</keyword>
<evidence type="ECO:0000256" key="8">
    <source>
        <dbReference type="ARBA" id="ARBA00022840"/>
    </source>
</evidence>
<evidence type="ECO:0000259" key="13">
    <source>
        <dbReference type="Pfam" id="PF12627"/>
    </source>
</evidence>
<evidence type="ECO:0000256" key="5">
    <source>
        <dbReference type="ARBA" id="ARBA00022723"/>
    </source>
</evidence>
<evidence type="ECO:0000256" key="1">
    <source>
        <dbReference type="ARBA" id="ARBA00001946"/>
    </source>
</evidence>
<gene>
    <name evidence="14" type="ORF">HKT17_03445</name>
</gene>
<dbReference type="InterPro" id="IPR043519">
    <property type="entry name" value="NT_sf"/>
</dbReference>
<dbReference type="PANTHER" id="PTHR47545">
    <property type="entry name" value="MULTIFUNCTIONAL CCA PROTEIN"/>
    <property type="match status" value="1"/>
</dbReference>
<evidence type="ECO:0000313" key="14">
    <source>
        <dbReference type="EMBL" id="QJR28831.1"/>
    </source>
</evidence>
<comment type="similarity">
    <text evidence="11">Belongs to the tRNA nucleotidyltransferase/poly(A) polymerase family.</text>
</comment>
<organism evidence="14 15">
    <name type="scientific">Limnobacter profundi</name>
    <dbReference type="NCBI Taxonomy" id="2732163"/>
    <lineage>
        <taxon>Bacteria</taxon>
        <taxon>Pseudomonadati</taxon>
        <taxon>Pseudomonadota</taxon>
        <taxon>Betaproteobacteria</taxon>
        <taxon>Burkholderiales</taxon>
        <taxon>Burkholderiaceae</taxon>
        <taxon>Limnobacter</taxon>
    </lineage>
</organism>
<dbReference type="InterPro" id="IPR050124">
    <property type="entry name" value="tRNA_CCA-adding_enzyme"/>
</dbReference>
<keyword evidence="7" id="KW-0692">RNA repair</keyword>
<dbReference type="InterPro" id="IPR002646">
    <property type="entry name" value="PolA_pol_head_dom"/>
</dbReference>
<evidence type="ECO:0000256" key="9">
    <source>
        <dbReference type="ARBA" id="ARBA00022842"/>
    </source>
</evidence>
<evidence type="ECO:0000256" key="10">
    <source>
        <dbReference type="ARBA" id="ARBA00022884"/>
    </source>
</evidence>
<dbReference type="PANTHER" id="PTHR47545:SF1">
    <property type="entry name" value="MULTIFUNCTIONAL CCA PROTEIN"/>
    <property type="match status" value="1"/>
</dbReference>
<evidence type="ECO:0000256" key="11">
    <source>
        <dbReference type="RuleBase" id="RU003953"/>
    </source>
</evidence>
<evidence type="ECO:0000259" key="12">
    <source>
        <dbReference type="Pfam" id="PF01743"/>
    </source>
</evidence>
<dbReference type="Gene3D" id="3.30.460.10">
    <property type="entry name" value="Beta Polymerase, domain 2"/>
    <property type="match status" value="1"/>
</dbReference>
<keyword evidence="15" id="KW-1185">Reference proteome</keyword>
<evidence type="ECO:0000313" key="15">
    <source>
        <dbReference type="Proteomes" id="UP000501130"/>
    </source>
</evidence>
<evidence type="ECO:0000256" key="7">
    <source>
        <dbReference type="ARBA" id="ARBA00022800"/>
    </source>
</evidence>
<dbReference type="Proteomes" id="UP000501130">
    <property type="component" value="Chromosome"/>
</dbReference>
<feature type="domain" description="Poly A polymerase head" evidence="12">
    <location>
        <begin position="25"/>
        <end position="144"/>
    </location>
</feature>